<sequence length="176" mass="20048">MASSLPSSNLARYEWDSNESTKNIPSYNEVMLNHRNVNVKEWTTAAPATSYDIKRAVRNLKVILKKLDEIDVLLDSYSYSEVLSRLNSPMFQLTLSRSFEVIRSSGILSFELSNDIGFSWGSCAWRHCGSRADAEEAIGEMNKFLGMFEPFEGHFTVGIVRRCIEEVLEATPKEYF</sequence>
<comment type="caution">
    <text evidence="1">The sequence shown here is derived from an EMBL/GenBank/DDBJ whole genome shotgun (WGS) entry which is preliminary data.</text>
</comment>
<reference evidence="2" key="1">
    <citation type="journal article" date="2023" name="Commun. Biol.">
        <title>Genome analysis of Parmales, the sister group of diatoms, reveals the evolutionary specialization of diatoms from phago-mixotrophs to photoautotrophs.</title>
        <authorList>
            <person name="Ban H."/>
            <person name="Sato S."/>
            <person name="Yoshikawa S."/>
            <person name="Yamada K."/>
            <person name="Nakamura Y."/>
            <person name="Ichinomiya M."/>
            <person name="Sato N."/>
            <person name="Blanc-Mathieu R."/>
            <person name="Endo H."/>
            <person name="Kuwata A."/>
            <person name="Ogata H."/>
        </authorList>
    </citation>
    <scope>NUCLEOTIDE SEQUENCE [LARGE SCALE GENOMIC DNA]</scope>
    <source>
        <strain evidence="2">NIES 3701</strain>
    </source>
</reference>
<evidence type="ECO:0000313" key="1">
    <source>
        <dbReference type="EMBL" id="GMH52899.1"/>
    </source>
</evidence>
<evidence type="ECO:0000313" key="2">
    <source>
        <dbReference type="Proteomes" id="UP001165085"/>
    </source>
</evidence>
<organism evidence="1 2">
    <name type="scientific">Triparma strigata</name>
    <dbReference type="NCBI Taxonomy" id="1606541"/>
    <lineage>
        <taxon>Eukaryota</taxon>
        <taxon>Sar</taxon>
        <taxon>Stramenopiles</taxon>
        <taxon>Ochrophyta</taxon>
        <taxon>Bolidophyceae</taxon>
        <taxon>Parmales</taxon>
        <taxon>Triparmaceae</taxon>
        <taxon>Triparma</taxon>
    </lineage>
</organism>
<dbReference type="EMBL" id="BRXY01000015">
    <property type="protein sequence ID" value="GMH52899.1"/>
    <property type="molecule type" value="Genomic_DNA"/>
</dbReference>
<dbReference type="AlphaFoldDB" id="A0A9W6ZLW4"/>
<keyword evidence="2" id="KW-1185">Reference proteome</keyword>
<dbReference type="OrthoDB" id="201706at2759"/>
<accession>A0A9W6ZLW4</accession>
<proteinExistence type="predicted"/>
<protein>
    <submittedName>
        <fullName evidence="1">Uncharacterized protein</fullName>
    </submittedName>
</protein>
<name>A0A9W6ZLW4_9STRA</name>
<gene>
    <name evidence="1" type="ORF">TrST_g3858</name>
</gene>
<dbReference type="Proteomes" id="UP001165085">
    <property type="component" value="Unassembled WGS sequence"/>
</dbReference>